<dbReference type="EMBL" id="LZLR01000076">
    <property type="protein sequence ID" value="OBK23553.1"/>
    <property type="molecule type" value="Genomic_DNA"/>
</dbReference>
<comment type="caution">
    <text evidence="1">The sequence shown here is derived from an EMBL/GenBank/DDBJ whole genome shotgun (WGS) entry which is preliminary data.</text>
</comment>
<accession>A0A1A3NN41</accession>
<dbReference type="AlphaFoldDB" id="A0A1A3NN41"/>
<dbReference type="Proteomes" id="UP000093819">
    <property type="component" value="Unassembled WGS sequence"/>
</dbReference>
<name>A0A1A3NN41_MYCAS</name>
<gene>
    <name evidence="1" type="ORF">A5635_18970</name>
</gene>
<protein>
    <submittedName>
        <fullName evidence="1">Uncharacterized protein</fullName>
    </submittedName>
</protein>
<evidence type="ECO:0000313" key="1">
    <source>
        <dbReference type="EMBL" id="OBK23553.1"/>
    </source>
</evidence>
<sequence>MVVVTRFAWIGDRAASAACSTLGANAPALISGIGNIGSQVSGFLHGQASVLQAALAALSPIQANLVTTTT</sequence>
<reference evidence="1 2" key="1">
    <citation type="submission" date="2016-06" db="EMBL/GenBank/DDBJ databases">
        <authorList>
            <person name="Kjaerup R.B."/>
            <person name="Dalgaard T.S."/>
            <person name="Juul-Madsen H.R."/>
        </authorList>
    </citation>
    <scope>NUCLEOTIDE SEQUENCE [LARGE SCALE GENOMIC DNA]</scope>
    <source>
        <strain evidence="1 2">1245335.1</strain>
    </source>
</reference>
<organism evidence="1 2">
    <name type="scientific">Mycobacterium asiaticum</name>
    <dbReference type="NCBI Taxonomy" id="1790"/>
    <lineage>
        <taxon>Bacteria</taxon>
        <taxon>Bacillati</taxon>
        <taxon>Actinomycetota</taxon>
        <taxon>Actinomycetes</taxon>
        <taxon>Mycobacteriales</taxon>
        <taxon>Mycobacteriaceae</taxon>
        <taxon>Mycobacterium</taxon>
    </lineage>
</organism>
<evidence type="ECO:0000313" key="2">
    <source>
        <dbReference type="Proteomes" id="UP000093819"/>
    </source>
</evidence>
<proteinExistence type="predicted"/>